<dbReference type="InterPro" id="IPR023346">
    <property type="entry name" value="Lysozyme-like_dom_sf"/>
</dbReference>
<dbReference type="Proteomes" id="UP000237968">
    <property type="component" value="Unassembled WGS sequence"/>
</dbReference>
<evidence type="ECO:0000313" key="5">
    <source>
        <dbReference type="Proteomes" id="UP000237968"/>
    </source>
</evidence>
<dbReference type="GO" id="GO:0008933">
    <property type="term" value="F:peptidoglycan lytic transglycosylase activity"/>
    <property type="evidence" value="ECO:0007669"/>
    <property type="project" value="InterPro"/>
</dbReference>
<evidence type="ECO:0000259" key="3">
    <source>
        <dbReference type="Pfam" id="PF01464"/>
    </source>
</evidence>
<evidence type="ECO:0000256" key="1">
    <source>
        <dbReference type="ARBA" id="ARBA00007734"/>
    </source>
</evidence>
<dbReference type="Pfam" id="PF01464">
    <property type="entry name" value="SLT"/>
    <property type="match status" value="1"/>
</dbReference>
<dbReference type="SUPFAM" id="SSF53955">
    <property type="entry name" value="Lysozyme-like"/>
    <property type="match status" value="1"/>
</dbReference>
<keyword evidence="2" id="KW-0802">TPR repeat</keyword>
<name>A0A2S9YG94_9BACT</name>
<keyword evidence="5" id="KW-1185">Reference proteome</keyword>
<proteinExistence type="inferred from homology"/>
<feature type="domain" description="Transglycosylase SLT" evidence="3">
    <location>
        <begin position="620"/>
        <end position="728"/>
    </location>
</feature>
<keyword evidence="4" id="KW-0456">Lyase</keyword>
<dbReference type="OrthoDB" id="9781970at2"/>
<dbReference type="PANTHER" id="PTHR37423:SF5">
    <property type="entry name" value="SOLUBLE LYTIC MUREIN TRANSGLYCOSYLASE"/>
    <property type="match status" value="1"/>
</dbReference>
<dbReference type="EMBL" id="PVNK01000062">
    <property type="protein sequence ID" value="PRQ04119.1"/>
    <property type="molecule type" value="Genomic_DNA"/>
</dbReference>
<dbReference type="CDD" id="cd13401">
    <property type="entry name" value="Slt70-like"/>
    <property type="match status" value="1"/>
</dbReference>
<dbReference type="PROSITE" id="PS00922">
    <property type="entry name" value="TRANSGLYCOSYLASE"/>
    <property type="match status" value="1"/>
</dbReference>
<dbReference type="GO" id="GO:0000270">
    <property type="term" value="P:peptidoglycan metabolic process"/>
    <property type="evidence" value="ECO:0007669"/>
    <property type="project" value="InterPro"/>
</dbReference>
<dbReference type="Pfam" id="PF13174">
    <property type="entry name" value="TPR_6"/>
    <property type="match status" value="1"/>
</dbReference>
<dbReference type="Gene3D" id="1.25.40.10">
    <property type="entry name" value="Tetratricopeptide repeat domain"/>
    <property type="match status" value="2"/>
</dbReference>
<organism evidence="4 5">
    <name type="scientific">Enhygromyxa salina</name>
    <dbReference type="NCBI Taxonomy" id="215803"/>
    <lineage>
        <taxon>Bacteria</taxon>
        <taxon>Pseudomonadati</taxon>
        <taxon>Myxococcota</taxon>
        <taxon>Polyangia</taxon>
        <taxon>Nannocystales</taxon>
        <taxon>Nannocystaceae</taxon>
        <taxon>Enhygromyxa</taxon>
    </lineage>
</organism>
<dbReference type="AlphaFoldDB" id="A0A2S9YG94"/>
<dbReference type="Pfam" id="PF13181">
    <property type="entry name" value="TPR_8"/>
    <property type="match status" value="1"/>
</dbReference>
<dbReference type="PANTHER" id="PTHR37423">
    <property type="entry name" value="SOLUBLE LYTIC MUREIN TRANSGLYCOSYLASE-RELATED"/>
    <property type="match status" value="1"/>
</dbReference>
<feature type="repeat" description="TPR" evidence="2">
    <location>
        <begin position="461"/>
        <end position="494"/>
    </location>
</feature>
<dbReference type="InterPro" id="IPR019734">
    <property type="entry name" value="TPR_rpt"/>
</dbReference>
<dbReference type="RefSeq" id="WP_106390525.1">
    <property type="nucleotide sequence ID" value="NZ_PVNK01000062.1"/>
</dbReference>
<dbReference type="GO" id="GO:0016020">
    <property type="term" value="C:membrane"/>
    <property type="evidence" value="ECO:0007669"/>
    <property type="project" value="InterPro"/>
</dbReference>
<evidence type="ECO:0000256" key="2">
    <source>
        <dbReference type="PROSITE-ProRule" id="PRU00339"/>
    </source>
</evidence>
<comment type="similarity">
    <text evidence="1">Belongs to the transglycosylase Slt family.</text>
</comment>
<dbReference type="InterPro" id="IPR011990">
    <property type="entry name" value="TPR-like_helical_dom_sf"/>
</dbReference>
<accession>A0A2S9YG94</accession>
<sequence length="782" mass="84792">MSIGLVGCHQETPPLLSTAETNTVGTNEVPIDEAEAEADEVEPGARTLWFADGPGHDAILARERRDHASAVASLDELLADPELSNSDRGAAELLRAFEDLRVDRWPEAAQRLARARATEALAPIEPYLRMLEAQARLDASESEAALELIDELGSDFAAGRAAGVPARVLLIKADAQARTQDRAGAIASYEAFTTHAKGSELHEARRKLAVLLLAGDDDDKRAAAKLFERLVVEVPLSDYGEEAAAELDKLEKAKLITRTKAERKRLDRLAAKAEIDRHLDRRSYGAAITAADAFIKRAKQLGADEGDRCEVLYAKGSAIFKQRKRPAAQPVFDLAAKHCKAAGDKTLTVKTRYQAARGLYAGGKHAQAAKRFETLANDHADHSYADDCYIKAGESWESAGEPGKARAAYERALAKHPNGDMYGEALRRLLVQGFAEGRIQDALDLIDRSIAGGKIHGDELAKLHYFRGKALDHLGDADEAEAAYTRAIETRPLSYPALQALSRLRERDEDAAARGFALISTGTNEAVPELELPATDTARRVKIWASLGLGDQASEELDAAGIDGWPAVATLAQAGLYSEAQRTLAGLGSSWRRGGPAGDRRALWELAHPVPFRGLVDPGEQGHGVPRMLTYAIMQSESRFNPGATSWAGARGLIQLMPATADNVAQRAGLKLDPSQLYDPAVNLDIGQRYLAGLTARWGNVDGAPALAVPSYNAGPGRTDEWLQQRGSWDLDLFVEAIPFDETRRYTQSVLGRWAAYSWLYGDGDDADRMPYIPLRIPARAG</sequence>
<dbReference type="PROSITE" id="PS50005">
    <property type="entry name" value="TPR"/>
    <property type="match status" value="1"/>
</dbReference>
<evidence type="ECO:0000313" key="4">
    <source>
        <dbReference type="EMBL" id="PRQ04119.1"/>
    </source>
</evidence>
<protein>
    <submittedName>
        <fullName evidence="4">Soluble lytic murein transglycosylase</fullName>
        <ecNumber evidence="4">4.2.2.-</ecNumber>
    </submittedName>
</protein>
<dbReference type="Gene3D" id="1.10.530.10">
    <property type="match status" value="1"/>
</dbReference>
<reference evidence="4 5" key="1">
    <citation type="submission" date="2018-03" db="EMBL/GenBank/DDBJ databases">
        <title>Draft Genome Sequences of the Obligatory Marine Myxobacteria Enhygromyxa salina SWB005.</title>
        <authorList>
            <person name="Poehlein A."/>
            <person name="Moghaddam J.A."/>
            <person name="Harms H."/>
            <person name="Alanjari M."/>
            <person name="Koenig G.M."/>
            <person name="Daniel R."/>
            <person name="Schaeberle T.F."/>
        </authorList>
    </citation>
    <scope>NUCLEOTIDE SEQUENCE [LARGE SCALE GENOMIC DNA]</scope>
    <source>
        <strain evidence="4 5">SWB005</strain>
    </source>
</reference>
<gene>
    <name evidence="4" type="primary">slt_1</name>
    <name evidence="4" type="ORF">ENSA5_10790</name>
</gene>
<dbReference type="InterPro" id="IPR000189">
    <property type="entry name" value="Transglyc_AS"/>
</dbReference>
<dbReference type="InterPro" id="IPR008258">
    <property type="entry name" value="Transglycosylase_SLT_dom_1"/>
</dbReference>
<dbReference type="EC" id="4.2.2.-" evidence="4"/>
<comment type="caution">
    <text evidence="4">The sequence shown here is derived from an EMBL/GenBank/DDBJ whole genome shotgun (WGS) entry which is preliminary data.</text>
</comment>
<dbReference type="SMART" id="SM00028">
    <property type="entry name" value="TPR"/>
    <property type="match status" value="2"/>
</dbReference>
<dbReference type="SUPFAM" id="SSF48452">
    <property type="entry name" value="TPR-like"/>
    <property type="match status" value="1"/>
</dbReference>